<dbReference type="EMBL" id="UYJE01002257">
    <property type="protein sequence ID" value="VDI09103.1"/>
    <property type="molecule type" value="Genomic_DNA"/>
</dbReference>
<feature type="domain" description="Ig-like" evidence="2">
    <location>
        <begin position="116"/>
        <end position="199"/>
    </location>
</feature>
<organism evidence="3 4">
    <name type="scientific">Mytilus galloprovincialis</name>
    <name type="common">Mediterranean mussel</name>
    <dbReference type="NCBI Taxonomy" id="29158"/>
    <lineage>
        <taxon>Eukaryota</taxon>
        <taxon>Metazoa</taxon>
        <taxon>Spiralia</taxon>
        <taxon>Lophotrochozoa</taxon>
        <taxon>Mollusca</taxon>
        <taxon>Bivalvia</taxon>
        <taxon>Autobranchia</taxon>
        <taxon>Pteriomorphia</taxon>
        <taxon>Mytilida</taxon>
        <taxon>Mytiloidea</taxon>
        <taxon>Mytilidae</taxon>
        <taxon>Mytilinae</taxon>
        <taxon>Mytilus</taxon>
    </lineage>
</organism>
<dbReference type="InterPro" id="IPR003599">
    <property type="entry name" value="Ig_sub"/>
</dbReference>
<dbReference type="GO" id="GO:0005769">
    <property type="term" value="C:early endosome"/>
    <property type="evidence" value="ECO:0007669"/>
    <property type="project" value="TreeGrafter"/>
</dbReference>
<dbReference type="SMART" id="SM00408">
    <property type="entry name" value="IGc2"/>
    <property type="match status" value="1"/>
</dbReference>
<dbReference type="GO" id="GO:0050859">
    <property type="term" value="P:negative regulation of B cell receptor signaling pathway"/>
    <property type="evidence" value="ECO:0007669"/>
    <property type="project" value="TreeGrafter"/>
</dbReference>
<dbReference type="InterPro" id="IPR013098">
    <property type="entry name" value="Ig_I-set"/>
</dbReference>
<dbReference type="PANTHER" id="PTHR46958">
    <property type="entry name" value="B-CELL RECEPTOR CD22"/>
    <property type="match status" value="1"/>
</dbReference>
<dbReference type="InterPro" id="IPR007110">
    <property type="entry name" value="Ig-like_dom"/>
</dbReference>
<feature type="compositionally biased region" description="Polar residues" evidence="1">
    <location>
        <begin position="358"/>
        <end position="372"/>
    </location>
</feature>
<dbReference type="SMART" id="SM00409">
    <property type="entry name" value="IG"/>
    <property type="match status" value="2"/>
</dbReference>
<dbReference type="GO" id="GO:0033691">
    <property type="term" value="F:sialic acid binding"/>
    <property type="evidence" value="ECO:0007669"/>
    <property type="project" value="TreeGrafter"/>
</dbReference>
<dbReference type="Proteomes" id="UP000596742">
    <property type="component" value="Unassembled WGS sequence"/>
</dbReference>
<dbReference type="GO" id="GO:0009897">
    <property type="term" value="C:external side of plasma membrane"/>
    <property type="evidence" value="ECO:0007669"/>
    <property type="project" value="TreeGrafter"/>
</dbReference>
<dbReference type="SUPFAM" id="SSF48726">
    <property type="entry name" value="Immunoglobulin"/>
    <property type="match status" value="2"/>
</dbReference>
<keyword evidence="4" id="KW-1185">Reference proteome</keyword>
<protein>
    <recommendedName>
        <fullName evidence="2">Ig-like domain-containing protein</fullName>
    </recommendedName>
</protein>
<dbReference type="GO" id="GO:0070062">
    <property type="term" value="C:extracellular exosome"/>
    <property type="evidence" value="ECO:0007669"/>
    <property type="project" value="TreeGrafter"/>
</dbReference>
<dbReference type="Gene3D" id="2.60.40.10">
    <property type="entry name" value="Immunoglobulins"/>
    <property type="match status" value="1"/>
</dbReference>
<dbReference type="AlphaFoldDB" id="A0A8B6CS11"/>
<dbReference type="InterPro" id="IPR036179">
    <property type="entry name" value="Ig-like_dom_sf"/>
</dbReference>
<evidence type="ECO:0000259" key="2">
    <source>
        <dbReference type="PROSITE" id="PS50835"/>
    </source>
</evidence>
<accession>A0A8B6CS11</accession>
<dbReference type="InterPro" id="IPR013783">
    <property type="entry name" value="Ig-like_fold"/>
</dbReference>
<evidence type="ECO:0000256" key="1">
    <source>
        <dbReference type="SAM" id="MobiDB-lite"/>
    </source>
</evidence>
<evidence type="ECO:0000313" key="4">
    <source>
        <dbReference type="Proteomes" id="UP000596742"/>
    </source>
</evidence>
<reference evidence="3" key="1">
    <citation type="submission" date="2018-11" db="EMBL/GenBank/DDBJ databases">
        <authorList>
            <person name="Alioto T."/>
            <person name="Alioto T."/>
        </authorList>
    </citation>
    <scope>NUCLEOTIDE SEQUENCE</scope>
</reference>
<dbReference type="PANTHER" id="PTHR46958:SF1">
    <property type="entry name" value="B-CELL RECEPTOR CD22"/>
    <property type="match status" value="1"/>
</dbReference>
<sequence length="468" mass="53602">MQKPIFCQLQYILMMTLRTVSMVDIIIMNEKPGSILRGTENERLFLECSFDGINTWETLIWKRNGRILKNGRNGYALFSFFPTKKDHLSEFCCEVHDIWKGKIKEKVIELDIKYKPVLEFNFTEKSHFIKGETKTLCCMSDSNPSTSTMWVKNIKASEEVHYKSNVCLTLMNISDSDSGIYSCFAANEIGHVEQEININVLYPPVFAEENKMIQFGKLGENITLKLVVHTVSIIKCCRIEGENRAKRRPDIIIPENTTHLYHGTDIITKQLEITFSFTELQISDYQKYKITVCNHDGNSSCIVELKPLNTALVKRLKNGKRIQTPQDVVEVVEDRTEAVENVLYQSNASRYAEATHRGTMSESAAVSNSQRSNHTDEESKRPQRLSNRFQESTRQLNYADITFKPTTPGNEMRIRGLGNKTVYADVDLATDQTGVLEPLNELNSDDEDFVDIEDLEIFSNRKNEIDSV</sequence>
<dbReference type="OrthoDB" id="6121848at2759"/>
<feature type="region of interest" description="Disordered" evidence="1">
    <location>
        <begin position="353"/>
        <end position="391"/>
    </location>
</feature>
<dbReference type="GO" id="GO:0042609">
    <property type="term" value="F:CD4 receptor binding"/>
    <property type="evidence" value="ECO:0007669"/>
    <property type="project" value="TreeGrafter"/>
</dbReference>
<name>A0A8B6CS11_MYTGA</name>
<comment type="caution">
    <text evidence="3">The sequence shown here is derived from an EMBL/GenBank/DDBJ whole genome shotgun (WGS) entry which is preliminary data.</text>
</comment>
<dbReference type="GO" id="GO:0055037">
    <property type="term" value="C:recycling endosome"/>
    <property type="evidence" value="ECO:0007669"/>
    <property type="project" value="TreeGrafter"/>
</dbReference>
<dbReference type="GO" id="GO:0019903">
    <property type="term" value="F:protein phosphatase binding"/>
    <property type="evidence" value="ECO:0007669"/>
    <property type="project" value="TreeGrafter"/>
</dbReference>
<dbReference type="InterPro" id="IPR003598">
    <property type="entry name" value="Ig_sub2"/>
</dbReference>
<dbReference type="Pfam" id="PF07679">
    <property type="entry name" value="I-set"/>
    <property type="match status" value="1"/>
</dbReference>
<evidence type="ECO:0000313" key="3">
    <source>
        <dbReference type="EMBL" id="VDI09103.1"/>
    </source>
</evidence>
<proteinExistence type="predicted"/>
<dbReference type="PROSITE" id="PS50835">
    <property type="entry name" value="IG_LIKE"/>
    <property type="match status" value="1"/>
</dbReference>
<gene>
    <name evidence="3" type="ORF">MGAL_10B056392</name>
</gene>